<name>A0A0B4N1P6_9CAUD</name>
<dbReference type="Proteomes" id="UP000031602">
    <property type="component" value="Segment"/>
</dbReference>
<organism evidence="1 2">
    <name type="scientific">Escherichia phage vB_EcoP_SU10</name>
    <dbReference type="NCBI Taxonomy" id="1519788"/>
    <lineage>
        <taxon>Viruses</taxon>
        <taxon>Duplodnaviria</taxon>
        <taxon>Heunggongvirae</taxon>
        <taxon>Uroviricota</taxon>
        <taxon>Caudoviricetes</taxon>
        <taxon>Mktvariviridae</taxon>
        <taxon>Gordonclarkvirinae</taxon>
        <taxon>Kuravirus</taxon>
        <taxon>Kuravirus CHD5UKE1</taxon>
        <taxon>Kuravirus SU10</taxon>
    </lineage>
</organism>
<dbReference type="OrthoDB" id="24040at10239"/>
<dbReference type="EMBL" id="KM044272">
    <property type="protein sequence ID" value="AIF71853.1"/>
    <property type="molecule type" value="Genomic_DNA"/>
</dbReference>
<sequence length="58" mass="6153">MSCYGGGEVYDDDDDMESNGECPDCGCETFDGVSVYPACSYSPVICKTCGDQPCDQSC</sequence>
<keyword evidence="2" id="KW-1185">Reference proteome</keyword>
<dbReference type="GeneID" id="24725302"/>
<proteinExistence type="predicted"/>
<dbReference type="KEGG" id="vg:24725302"/>
<evidence type="ECO:0000313" key="2">
    <source>
        <dbReference type="Proteomes" id="UP000031602"/>
    </source>
</evidence>
<gene>
    <name evidence="1" type="ORF">SU10_0101</name>
</gene>
<evidence type="ECO:0000313" key="1">
    <source>
        <dbReference type="EMBL" id="AIF71853.1"/>
    </source>
</evidence>
<dbReference type="RefSeq" id="YP_009152952.1">
    <property type="nucleotide sequence ID" value="NC_027395.1"/>
</dbReference>
<reference evidence="1 2" key="1">
    <citation type="journal article" date="2014" name="PLoS ONE">
        <title>Genomic, Proteomic, Morphological, and Phylogenetic Analyses of vB_EcoP_SU10, a Podoviridae Phage with C3 Morphology.</title>
        <authorList>
            <person name="Mirzaei M.K."/>
            <person name="Eriksson H."/>
            <person name="Kasuga K."/>
            <person name="Haggard-Ljungquist E."/>
            <person name="Nilsson A.S."/>
        </authorList>
    </citation>
    <scope>NUCLEOTIDE SEQUENCE [LARGE SCALE GENOMIC DNA]</scope>
</reference>
<protein>
    <submittedName>
        <fullName evidence="1">Uncharacterized protein</fullName>
    </submittedName>
</protein>
<accession>A0A0B4N1P6</accession>